<organism evidence="2 3">
    <name type="scientific">Streptomyces nigrescens</name>
    <dbReference type="NCBI Taxonomy" id="1920"/>
    <lineage>
        <taxon>Bacteria</taxon>
        <taxon>Bacillati</taxon>
        <taxon>Actinomycetota</taxon>
        <taxon>Actinomycetes</taxon>
        <taxon>Kitasatosporales</taxon>
        <taxon>Streptomycetaceae</taxon>
        <taxon>Streptomyces</taxon>
    </lineage>
</organism>
<keyword evidence="1" id="KW-0812">Transmembrane</keyword>
<proteinExistence type="predicted"/>
<name>A0ABM7ZK68_STRNI</name>
<keyword evidence="3" id="KW-1185">Reference proteome</keyword>
<dbReference type="Proteomes" id="UP001059597">
    <property type="component" value="Chromosome"/>
</dbReference>
<keyword evidence="1" id="KW-1133">Transmembrane helix</keyword>
<reference evidence="2" key="1">
    <citation type="submission" date="2022-06" db="EMBL/GenBank/DDBJ databases">
        <title>Complete genome sequence of Streptomyces nigrescens HEK616.</title>
        <authorList>
            <person name="Asamizu S."/>
            <person name="Onaka H."/>
        </authorList>
    </citation>
    <scope>NUCLEOTIDE SEQUENCE</scope>
    <source>
        <strain evidence="2">HEK616</strain>
    </source>
</reference>
<protein>
    <submittedName>
        <fullName evidence="2">Uncharacterized protein</fullName>
    </submittedName>
</protein>
<evidence type="ECO:0000313" key="3">
    <source>
        <dbReference type="Proteomes" id="UP001059597"/>
    </source>
</evidence>
<sequence>MRLRGLKFLGLPSSDAVGRAMFHGLDLAAVLVISGAGYFLWRRLRDRTAGTGRRFAHDLVPLLALTVVSGTGTR</sequence>
<evidence type="ECO:0000313" key="2">
    <source>
        <dbReference type="EMBL" id="BDM66635.1"/>
    </source>
</evidence>
<gene>
    <name evidence="2" type="ORF">HEK616_01220</name>
</gene>
<dbReference type="EMBL" id="AP026073">
    <property type="protein sequence ID" value="BDM66635.1"/>
    <property type="molecule type" value="Genomic_DNA"/>
</dbReference>
<feature type="transmembrane region" description="Helical" evidence="1">
    <location>
        <begin position="20"/>
        <end position="41"/>
    </location>
</feature>
<accession>A0ABM7ZK68</accession>
<evidence type="ECO:0000256" key="1">
    <source>
        <dbReference type="SAM" id="Phobius"/>
    </source>
</evidence>
<keyword evidence="1" id="KW-0472">Membrane</keyword>